<evidence type="ECO:0000256" key="2">
    <source>
        <dbReference type="ARBA" id="ARBA00023125"/>
    </source>
</evidence>
<dbReference type="Gene3D" id="1.10.10.10">
    <property type="entry name" value="Winged helix-like DNA-binding domain superfamily/Winged helix DNA-binding domain"/>
    <property type="match status" value="1"/>
</dbReference>
<dbReference type="AlphaFoldDB" id="A0A9W4FG50"/>
<name>A0A9W4FG50_9MYCO</name>
<dbReference type="PROSITE" id="PS50949">
    <property type="entry name" value="HTH_GNTR"/>
    <property type="match status" value="1"/>
</dbReference>
<dbReference type="SMART" id="SM00345">
    <property type="entry name" value="HTH_GNTR"/>
    <property type="match status" value="1"/>
</dbReference>
<evidence type="ECO:0000313" key="6">
    <source>
        <dbReference type="Proteomes" id="UP000465785"/>
    </source>
</evidence>
<proteinExistence type="predicted"/>
<dbReference type="Pfam" id="PF00392">
    <property type="entry name" value="GntR"/>
    <property type="match status" value="1"/>
</dbReference>
<dbReference type="InterPro" id="IPR036390">
    <property type="entry name" value="WH_DNA-bd_sf"/>
</dbReference>
<dbReference type="RefSeq" id="WP_163730339.1">
    <property type="nucleotide sequence ID" value="NZ_AP022601.1"/>
</dbReference>
<dbReference type="InterPro" id="IPR036388">
    <property type="entry name" value="WH-like_DNA-bd_sf"/>
</dbReference>
<evidence type="ECO:0000259" key="4">
    <source>
        <dbReference type="PROSITE" id="PS50949"/>
    </source>
</evidence>
<dbReference type="PANTHER" id="PTHR43537">
    <property type="entry name" value="TRANSCRIPTIONAL REGULATOR, GNTR FAMILY"/>
    <property type="match status" value="1"/>
</dbReference>
<dbReference type="InterPro" id="IPR008920">
    <property type="entry name" value="TF_FadR/GntR_C"/>
</dbReference>
<feature type="domain" description="HTH gntR-type" evidence="4">
    <location>
        <begin position="3"/>
        <end position="73"/>
    </location>
</feature>
<protein>
    <submittedName>
        <fullName evidence="5">GntR family transcriptional regulator</fullName>
    </submittedName>
</protein>
<dbReference type="EMBL" id="AP022601">
    <property type="protein sequence ID" value="BBY93398.1"/>
    <property type="molecule type" value="Genomic_DNA"/>
</dbReference>
<dbReference type="GO" id="GO:0003700">
    <property type="term" value="F:DNA-binding transcription factor activity"/>
    <property type="evidence" value="ECO:0007669"/>
    <property type="project" value="InterPro"/>
</dbReference>
<accession>A0A9W4FG50</accession>
<dbReference type="SUPFAM" id="SSF46785">
    <property type="entry name" value="Winged helix' DNA-binding domain"/>
    <property type="match status" value="1"/>
</dbReference>
<organism evidence="5 6">
    <name type="scientific">Mycobacterium gallinarum</name>
    <dbReference type="NCBI Taxonomy" id="39689"/>
    <lineage>
        <taxon>Bacteria</taxon>
        <taxon>Bacillati</taxon>
        <taxon>Actinomycetota</taxon>
        <taxon>Actinomycetes</taxon>
        <taxon>Mycobacteriales</taxon>
        <taxon>Mycobacteriaceae</taxon>
        <taxon>Mycobacterium</taxon>
    </lineage>
</organism>
<evidence type="ECO:0000256" key="1">
    <source>
        <dbReference type="ARBA" id="ARBA00023015"/>
    </source>
</evidence>
<evidence type="ECO:0000313" key="5">
    <source>
        <dbReference type="EMBL" id="BBY93398.1"/>
    </source>
</evidence>
<dbReference type="InterPro" id="IPR011711">
    <property type="entry name" value="GntR_C"/>
</dbReference>
<dbReference type="KEGG" id="mgau:MGALJ_30670"/>
<dbReference type="PANTHER" id="PTHR43537:SF24">
    <property type="entry name" value="GLUCONATE OPERON TRANSCRIPTIONAL REPRESSOR"/>
    <property type="match status" value="1"/>
</dbReference>
<gene>
    <name evidence="5" type="ORF">MGALJ_30670</name>
</gene>
<keyword evidence="3" id="KW-0804">Transcription</keyword>
<dbReference type="Pfam" id="PF07729">
    <property type="entry name" value="FCD"/>
    <property type="match status" value="1"/>
</dbReference>
<reference evidence="5 6" key="1">
    <citation type="journal article" date="2019" name="Emerg. Microbes Infect.">
        <title>Comprehensive subspecies identification of 175 nontuberculous mycobacteria species based on 7547 genomic profiles.</title>
        <authorList>
            <person name="Matsumoto Y."/>
            <person name="Kinjo T."/>
            <person name="Motooka D."/>
            <person name="Nabeya D."/>
            <person name="Jung N."/>
            <person name="Uechi K."/>
            <person name="Horii T."/>
            <person name="Iida T."/>
            <person name="Fujita J."/>
            <person name="Nakamura S."/>
        </authorList>
    </citation>
    <scope>NUCLEOTIDE SEQUENCE [LARGE SCALE GENOMIC DNA]</scope>
    <source>
        <strain evidence="5 6">JCM 6399</strain>
    </source>
</reference>
<keyword evidence="1" id="KW-0805">Transcription regulation</keyword>
<dbReference type="SUPFAM" id="SSF48008">
    <property type="entry name" value="GntR ligand-binding domain-like"/>
    <property type="match status" value="1"/>
</dbReference>
<dbReference type="PRINTS" id="PR00035">
    <property type="entry name" value="HTHGNTR"/>
</dbReference>
<evidence type="ECO:0000256" key="3">
    <source>
        <dbReference type="ARBA" id="ARBA00023163"/>
    </source>
</evidence>
<dbReference type="Proteomes" id="UP000465785">
    <property type="component" value="Chromosome"/>
</dbReference>
<dbReference type="Gene3D" id="1.20.120.530">
    <property type="entry name" value="GntR ligand-binding domain-like"/>
    <property type="match status" value="1"/>
</dbReference>
<dbReference type="InterPro" id="IPR000524">
    <property type="entry name" value="Tscrpt_reg_HTH_GntR"/>
</dbReference>
<keyword evidence="2" id="KW-0238">DNA-binding</keyword>
<dbReference type="SMART" id="SM00895">
    <property type="entry name" value="FCD"/>
    <property type="match status" value="1"/>
</dbReference>
<dbReference type="CDD" id="cd07377">
    <property type="entry name" value="WHTH_GntR"/>
    <property type="match status" value="1"/>
</dbReference>
<dbReference type="GO" id="GO:0003677">
    <property type="term" value="F:DNA binding"/>
    <property type="evidence" value="ECO:0007669"/>
    <property type="project" value="UniProtKB-KW"/>
</dbReference>
<sequence length="242" mass="25966">MSAKAADVVAATLRRRIILGELQEGDTLPPEGELLVDLGVSKPTLRQAIRILESESLVSVRRGPRGGIHVSVPRIETAAGYAATVLEYRRTTTADLFEAAAALEGPCVAMLARSHTADQIRQLRAAVANEAAAVDDSQRLVLLESDFHRLLIECAGNATLRVLCEMVRVVIDAATRRYMSVTRPAVHGPAVAAGARTHRRVVDLIERGDADGAEALWRKHIRATAAQVRGSGDAEMVLDVLG</sequence>
<keyword evidence="6" id="KW-1185">Reference proteome</keyword>